<feature type="compositionally biased region" description="Polar residues" evidence="1">
    <location>
        <begin position="67"/>
        <end position="81"/>
    </location>
</feature>
<gene>
    <name evidence="2" type="ORF">CBYS24578_00006415</name>
</gene>
<sequence length="168" mass="18370">MSSDNYSWLKYTGFDTIHGLVLEAHRVDRALNNVRLARARDGHERRLRRIRKALSLNQCGGDDPSPAESSNGDGNQPSNQDTLEEREEGEGEDYNGISCLIHGDISDHDLSDADFQYDTESESEGVSDSFASDDEFTDRDDTGSLVIHDVKDKGTDGDEACEGGGLGS</sequence>
<evidence type="ECO:0000256" key="1">
    <source>
        <dbReference type="SAM" id="MobiDB-lite"/>
    </source>
</evidence>
<keyword evidence="3" id="KW-1185">Reference proteome</keyword>
<dbReference type="Proteomes" id="UP000754883">
    <property type="component" value="Unassembled WGS sequence"/>
</dbReference>
<accession>A0A9N9ULN1</accession>
<protein>
    <submittedName>
        <fullName evidence="2">Uncharacterized protein</fullName>
    </submittedName>
</protein>
<feature type="compositionally biased region" description="Acidic residues" evidence="1">
    <location>
        <begin position="115"/>
        <end position="138"/>
    </location>
</feature>
<evidence type="ECO:0000313" key="3">
    <source>
        <dbReference type="Proteomes" id="UP000754883"/>
    </source>
</evidence>
<dbReference type="EMBL" id="CABFNO020001479">
    <property type="protein sequence ID" value="CAG9991667.1"/>
    <property type="molecule type" value="Genomic_DNA"/>
</dbReference>
<reference evidence="2" key="1">
    <citation type="submission" date="2021-10" db="EMBL/GenBank/DDBJ databases">
        <authorList>
            <person name="Piombo E."/>
        </authorList>
    </citation>
    <scope>NUCLEOTIDE SEQUENCE</scope>
</reference>
<dbReference type="OrthoDB" id="10449386at2759"/>
<comment type="caution">
    <text evidence="2">The sequence shown here is derived from an EMBL/GenBank/DDBJ whole genome shotgun (WGS) entry which is preliminary data.</text>
</comment>
<dbReference type="AlphaFoldDB" id="A0A9N9ULN1"/>
<name>A0A9N9ULN1_9HYPO</name>
<feature type="region of interest" description="Disordered" evidence="1">
    <location>
        <begin position="55"/>
        <end position="168"/>
    </location>
</feature>
<feature type="compositionally biased region" description="Acidic residues" evidence="1">
    <location>
        <begin position="82"/>
        <end position="93"/>
    </location>
</feature>
<proteinExistence type="predicted"/>
<organism evidence="2 3">
    <name type="scientific">Clonostachys byssicola</name>
    <dbReference type="NCBI Taxonomy" id="160290"/>
    <lineage>
        <taxon>Eukaryota</taxon>
        <taxon>Fungi</taxon>
        <taxon>Dikarya</taxon>
        <taxon>Ascomycota</taxon>
        <taxon>Pezizomycotina</taxon>
        <taxon>Sordariomycetes</taxon>
        <taxon>Hypocreomycetidae</taxon>
        <taxon>Hypocreales</taxon>
        <taxon>Bionectriaceae</taxon>
        <taxon>Clonostachys</taxon>
    </lineage>
</organism>
<evidence type="ECO:0000313" key="2">
    <source>
        <dbReference type="EMBL" id="CAG9991667.1"/>
    </source>
</evidence>